<dbReference type="InterPro" id="IPR011990">
    <property type="entry name" value="TPR-like_helical_dom_sf"/>
</dbReference>
<dbReference type="EMBL" id="JALJOU010000038">
    <property type="protein sequence ID" value="KAK9832814.1"/>
    <property type="molecule type" value="Genomic_DNA"/>
</dbReference>
<dbReference type="EC" id="2.4.1.255" evidence="3"/>
<keyword evidence="7 8" id="KW-0802">TPR repeat</keyword>
<dbReference type="SUPFAM" id="SSF103612">
    <property type="entry name" value="SBT domain"/>
    <property type="match status" value="1"/>
</dbReference>
<dbReference type="PANTHER" id="PTHR44366:SF1">
    <property type="entry name" value="UDP-N-ACETYLGLUCOSAMINE--PEPTIDE N-ACETYLGLUCOSAMINYLTRANSFERASE 110 KDA SUBUNIT"/>
    <property type="match status" value="1"/>
</dbReference>
<evidence type="ECO:0000256" key="4">
    <source>
        <dbReference type="ARBA" id="ARBA00022676"/>
    </source>
</evidence>
<dbReference type="InterPro" id="IPR029489">
    <property type="entry name" value="OGT/SEC/SPY_C"/>
</dbReference>
<dbReference type="SUPFAM" id="SSF48452">
    <property type="entry name" value="TPR-like"/>
    <property type="match status" value="2"/>
</dbReference>
<dbReference type="Pfam" id="PF13181">
    <property type="entry name" value="TPR_8"/>
    <property type="match status" value="1"/>
</dbReference>
<dbReference type="PROSITE" id="PS51141">
    <property type="entry name" value="ZF_SBP"/>
    <property type="match status" value="1"/>
</dbReference>
<comment type="pathway">
    <text evidence="1">Protein modification; protein glycosylation.</text>
</comment>
<dbReference type="PROSITE" id="PS50293">
    <property type="entry name" value="TPR_REGION"/>
    <property type="match status" value="1"/>
</dbReference>
<comment type="similarity">
    <text evidence="2">Belongs to the glycosyltransferase 41 family. O-GlcNAc transferase subfamily.</text>
</comment>
<dbReference type="Pfam" id="PF13844">
    <property type="entry name" value="Glyco_transf_41"/>
    <property type="match status" value="2"/>
</dbReference>
<dbReference type="InterPro" id="IPR019734">
    <property type="entry name" value="TPR_rpt"/>
</dbReference>
<evidence type="ECO:0000256" key="1">
    <source>
        <dbReference type="ARBA" id="ARBA00004922"/>
    </source>
</evidence>
<feature type="repeat" description="TPR" evidence="8">
    <location>
        <begin position="1421"/>
        <end position="1454"/>
    </location>
</feature>
<dbReference type="InterPro" id="IPR036893">
    <property type="entry name" value="SBP_sf"/>
</dbReference>
<feature type="domain" description="SBP-type" evidence="10">
    <location>
        <begin position="22"/>
        <end position="103"/>
    </location>
</feature>
<dbReference type="GO" id="GO:0005634">
    <property type="term" value="C:nucleus"/>
    <property type="evidence" value="ECO:0007669"/>
    <property type="project" value="InterPro"/>
</dbReference>
<evidence type="ECO:0000256" key="8">
    <source>
        <dbReference type="PROSITE-ProRule" id="PRU00339"/>
    </source>
</evidence>
<dbReference type="Proteomes" id="UP001445335">
    <property type="component" value="Unassembled WGS sequence"/>
</dbReference>
<dbReference type="Gene3D" id="3.40.50.2000">
    <property type="entry name" value="Glycogen Phosphorylase B"/>
    <property type="match status" value="1"/>
</dbReference>
<dbReference type="Gene3D" id="3.40.50.11380">
    <property type="match status" value="1"/>
</dbReference>
<accession>A0AAW1RGT8</accession>
<feature type="repeat" description="TPR" evidence="8">
    <location>
        <begin position="1215"/>
        <end position="1248"/>
    </location>
</feature>
<evidence type="ECO:0000256" key="3">
    <source>
        <dbReference type="ARBA" id="ARBA00011970"/>
    </source>
</evidence>
<evidence type="ECO:0000313" key="12">
    <source>
        <dbReference type="Proteomes" id="UP001445335"/>
    </source>
</evidence>
<keyword evidence="4" id="KW-0328">Glycosyltransferase</keyword>
<dbReference type="GO" id="GO:0097363">
    <property type="term" value="F:protein O-acetylglucosaminyltransferase activity"/>
    <property type="evidence" value="ECO:0007669"/>
    <property type="project" value="UniProtKB-EC"/>
</dbReference>
<organism evidence="11 12">
    <name type="scientific">Elliptochloris bilobata</name>
    <dbReference type="NCBI Taxonomy" id="381761"/>
    <lineage>
        <taxon>Eukaryota</taxon>
        <taxon>Viridiplantae</taxon>
        <taxon>Chlorophyta</taxon>
        <taxon>core chlorophytes</taxon>
        <taxon>Trebouxiophyceae</taxon>
        <taxon>Trebouxiophyceae incertae sedis</taxon>
        <taxon>Elliptochloris clade</taxon>
        <taxon>Elliptochloris</taxon>
    </lineage>
</organism>
<evidence type="ECO:0000256" key="5">
    <source>
        <dbReference type="ARBA" id="ARBA00022679"/>
    </source>
</evidence>
<evidence type="ECO:0000256" key="7">
    <source>
        <dbReference type="ARBA" id="ARBA00022803"/>
    </source>
</evidence>
<dbReference type="PANTHER" id="PTHR44366">
    <property type="entry name" value="UDP-N-ACETYLGLUCOSAMINE--PEPTIDE N-ACETYLGLUCOSAMINYLTRANSFERASE 110 KDA SUBUNIT"/>
    <property type="match status" value="1"/>
</dbReference>
<feature type="region of interest" description="Disordered" evidence="9">
    <location>
        <begin position="93"/>
        <end position="164"/>
    </location>
</feature>
<dbReference type="GO" id="GO:0003677">
    <property type="term" value="F:DNA binding"/>
    <property type="evidence" value="ECO:0007669"/>
    <property type="project" value="InterPro"/>
</dbReference>
<feature type="repeat" description="TPR" evidence="8">
    <location>
        <begin position="1319"/>
        <end position="1352"/>
    </location>
</feature>
<feature type="region of interest" description="Disordered" evidence="9">
    <location>
        <begin position="191"/>
        <end position="214"/>
    </location>
</feature>
<feature type="repeat" description="TPR" evidence="8">
    <location>
        <begin position="1524"/>
        <end position="1557"/>
    </location>
</feature>
<dbReference type="Gene3D" id="4.10.1100.10">
    <property type="entry name" value="Transcription factor, SBP-box domain"/>
    <property type="match status" value="1"/>
</dbReference>
<dbReference type="Pfam" id="PF13414">
    <property type="entry name" value="TPR_11"/>
    <property type="match status" value="2"/>
</dbReference>
<keyword evidence="6" id="KW-0677">Repeat</keyword>
<gene>
    <name evidence="11" type="ORF">WJX81_003940</name>
</gene>
<evidence type="ECO:0000256" key="6">
    <source>
        <dbReference type="ARBA" id="ARBA00022737"/>
    </source>
</evidence>
<dbReference type="FunFam" id="3.40.50.2000:FF:000070">
    <property type="entry name" value="probable UDP-N-acetylglucosamine--peptide N-acetylglucosaminyltransferase SEC"/>
    <property type="match status" value="1"/>
</dbReference>
<feature type="repeat" description="TPR" evidence="8">
    <location>
        <begin position="1490"/>
        <end position="1523"/>
    </location>
</feature>
<keyword evidence="5" id="KW-0808">Transferase</keyword>
<dbReference type="PROSITE" id="PS50005">
    <property type="entry name" value="TPR"/>
    <property type="match status" value="8"/>
</dbReference>
<keyword evidence="12" id="KW-1185">Reference proteome</keyword>
<dbReference type="GO" id="GO:0006493">
    <property type="term" value="P:protein O-linked glycosylation"/>
    <property type="evidence" value="ECO:0007669"/>
    <property type="project" value="InterPro"/>
</dbReference>
<proteinExistence type="inferred from homology"/>
<dbReference type="InterPro" id="IPR037919">
    <property type="entry name" value="OGT"/>
</dbReference>
<feature type="compositionally biased region" description="Basic residues" evidence="9">
    <location>
        <begin position="116"/>
        <end position="137"/>
    </location>
</feature>
<evidence type="ECO:0000256" key="9">
    <source>
        <dbReference type="SAM" id="MobiDB-lite"/>
    </source>
</evidence>
<comment type="caution">
    <text evidence="11">The sequence shown here is derived from an EMBL/GenBank/DDBJ whole genome shotgun (WGS) entry which is preliminary data.</text>
</comment>
<feature type="repeat" description="TPR" evidence="8">
    <location>
        <begin position="1387"/>
        <end position="1420"/>
    </location>
</feature>
<dbReference type="Pfam" id="PF00515">
    <property type="entry name" value="TPR_1"/>
    <property type="match status" value="1"/>
</dbReference>
<reference evidence="11 12" key="1">
    <citation type="journal article" date="2024" name="Nat. Commun.">
        <title>Phylogenomics reveals the evolutionary origins of lichenization in chlorophyte algae.</title>
        <authorList>
            <person name="Puginier C."/>
            <person name="Libourel C."/>
            <person name="Otte J."/>
            <person name="Skaloud P."/>
            <person name="Haon M."/>
            <person name="Grisel S."/>
            <person name="Petersen M."/>
            <person name="Berrin J.G."/>
            <person name="Delaux P.M."/>
            <person name="Dal Grande F."/>
            <person name="Keller J."/>
        </authorList>
    </citation>
    <scope>NUCLEOTIDE SEQUENCE [LARGE SCALE GENOMIC DNA]</scope>
    <source>
        <strain evidence="11 12">SAG 245.80</strain>
    </source>
</reference>
<protein>
    <recommendedName>
        <fullName evidence="3">protein O-GlcNAc transferase</fullName>
        <ecNumber evidence="3">2.4.1.255</ecNumber>
    </recommendedName>
</protein>
<feature type="repeat" description="TPR" evidence="8">
    <location>
        <begin position="1353"/>
        <end position="1386"/>
    </location>
</feature>
<feature type="compositionally biased region" description="Acidic residues" evidence="9">
    <location>
        <begin position="141"/>
        <end position="155"/>
    </location>
</feature>
<name>A0AAW1RGT8_9CHLO</name>
<dbReference type="Pfam" id="PF03110">
    <property type="entry name" value="SBP"/>
    <property type="match status" value="1"/>
</dbReference>
<dbReference type="Gene3D" id="1.25.40.10">
    <property type="entry name" value="Tetratricopeptide repeat domain"/>
    <property type="match status" value="4"/>
</dbReference>
<dbReference type="SMART" id="SM00028">
    <property type="entry name" value="TPR"/>
    <property type="match status" value="8"/>
</dbReference>
<evidence type="ECO:0000259" key="10">
    <source>
        <dbReference type="PROSITE" id="PS51141"/>
    </source>
</evidence>
<evidence type="ECO:0000256" key="2">
    <source>
        <dbReference type="ARBA" id="ARBA00005386"/>
    </source>
</evidence>
<sequence length="2026" mass="213262">MEDVPSLDPSYDLSGVQKKSVPLVCQVLGCGKRMDDEENPEGDYYQRYRVCQAHLTLSVLLKQSVPQRFCQQCGRFHHLAAFDGSRRSCRQRLNAHNDRRRKRVGGDGGSELRSSYRGRGRPRQVRGGRRRSSRRKKGGSDEDEEDSEEQEEACSEDSAGWTMGGRRGVEAAEAGGSGDEGGRARYHLRPRSARAAREEPPPPPPVPPDARRLLPPEILHVMDLLEGMRETREGGGNGSDLEAALQSQAAAHVAAGAAYAVGMRRHQSDPVGAPQRADELSGALIASLSSPNPQRAAAAAVAEHQGLTQGTLPPDFPLGSSAAYGRVSEGKLSLDTARAGVSTEALGWLQALTGPGSAATAAGGAAQAEARGRVNDETGFWAPSRLAGRPPSLLLDSASRAQAAAFQHMVAQAAQMQAPPSLAAAAALGAARGRELAPEGLPPPPPYPGGGLPLPALEALLRCAPGEVPPQLFGGEALGLGEARGGPGEAHGGVERMSSADEARASMQRARSAEATLSGMTLGVGGAVDPGLARSRRIASVELGAPGAGRLGANPNPARLPARTLSGGLQNIAEDAPGACGVAMPEENVATLARMLQVYDQGLPIGSPPDTPAKGTLNAPHRRRYDHPGMLELQAAAQHGWGSSPPAQPSVLNALAEGPPPADSWPLPPPARELEATLGGPGEVANLQAAVRPGCVHIVADALVAAGAQVHGGMGPEAAAARLLAGSPVFRTGRTLLQLPAGAVLLVNGAVAGTWDRQAVEPELPHAPCSAPFAALLGGKLRLRLAQPPPRESGQPPAARLLVRFDGRFLADVPLPAEDAAGNGQAHVMVDTAGAGRAGVAWVEAEAGGLLGWPAPVVLADSPDIVREIRSLEADVAAGRIALAAVAPLLADVGRVLQYAQFLALPAPAAGAPPAAGAWSEGAVHELQRPFAVLHVTAAARRLFALAVACGWAALAAKVLPVAAVGCMRMHEVVAAAEAAYDARTLGGLLHVALRARCLAVVDLLLDLTAHGMVWDLTGQAGVAGASALHVAAAAGDGGATAGLLLLRCPEAGGLWSSLRDAAGLTPQDVADQSCAGRFFSLLSPAERAALPASPLSPVSCESSASLGQTSSGSLGLACAAEAEVTAAEASAARTDKGCSSGELLGGAAEESDDDAQSDYDQTPPLGANHAAFDSTLADAHQFYRAGDYISALSKCNEIYPQFNDRCIMLDSQLAEAHANLANALQQIGNFDMAVIYYQSALRLKPTFTDAYNNLASALVQQGRVPAALQCYQAALAVDPTLVDVYNNMGDLWRAQGVVGRNVAQRCYGQALQVSSGYAPAWRGLADLLREAADHGSAVACYQEAVRLRPAYADAFTGMGMALKELKRRDEAEACFSQVVRLRPGCALSLGNLAGVYYEQGKLQLAIDTYRQAIAHEPHFPEAYNNLGNALREAGRSEEAVQCYTLCIQLQLSGPSGPGAAGALGGGPGAAAYGATHPAAATLAQAARLSVAYNNLGGILKMQGRAAEAIACYEQVALLHPDSPDAHANLASSYKDAARQDVAVAAYRRALALRPDFPEAFANLVHSLQCVCEWHDRPALFARLEAEVRRDLAAGRLPPVQPFHAMAYPFSAELALAISAKYAEFCAATAARLRQPPLAHPPAQPLAPGERLRIAYVSSDFGNHPLSHLMGSVFGLHNRAQIEVFCYALSANDGSEWRQRIEAEAERFLDVSAWSVGDIAARISADRIHVAINLNGYTKGARNEIFALNPAPVQTSYMGFPATTGAPFLPYLITDRVVAPEGCRNCYSEHLALMPNCYFVNDYKRAHMDVVDEASLPRRAEVGLPDDRIVFACSNQLYKYDPETFQTWCNILRRVPASVLWLLRFPPYGEPRIRAEAAARGVDPSRIIFTDVAAKPIHIRRSGLADVFLDTPLCNAHTTGCDVLWGGCPMVTLPLERMASRVAASLCYATGLGPEMVVSSQQEYEERAVELGLNHALRSSLRQRLKAARLTCPLFDTRGWVADFERVLLRMWAIHCEGRGPRSFEV</sequence>
<evidence type="ECO:0000313" key="11">
    <source>
        <dbReference type="EMBL" id="KAK9832814.1"/>
    </source>
</evidence>
<feature type="repeat" description="TPR" evidence="8">
    <location>
        <begin position="1249"/>
        <end position="1282"/>
    </location>
</feature>
<dbReference type="InterPro" id="IPR004333">
    <property type="entry name" value="SBP_dom"/>
</dbReference>
<dbReference type="Pfam" id="PF13424">
    <property type="entry name" value="TPR_12"/>
    <property type="match status" value="1"/>
</dbReference>
<feature type="region of interest" description="Disordered" evidence="9">
    <location>
        <begin position="1143"/>
        <end position="1165"/>
    </location>
</feature>